<dbReference type="EMBL" id="JAPDRQ010000124">
    <property type="protein sequence ID" value="KAJ9654306.1"/>
    <property type="molecule type" value="Genomic_DNA"/>
</dbReference>
<organism evidence="1 2">
    <name type="scientific">Neophaeococcomyces mojaviensis</name>
    <dbReference type="NCBI Taxonomy" id="3383035"/>
    <lineage>
        <taxon>Eukaryota</taxon>
        <taxon>Fungi</taxon>
        <taxon>Dikarya</taxon>
        <taxon>Ascomycota</taxon>
        <taxon>Pezizomycotina</taxon>
        <taxon>Eurotiomycetes</taxon>
        <taxon>Chaetothyriomycetidae</taxon>
        <taxon>Chaetothyriales</taxon>
        <taxon>Chaetothyriales incertae sedis</taxon>
        <taxon>Neophaeococcomyces</taxon>
    </lineage>
</organism>
<accession>A0ACC3A2E8</accession>
<dbReference type="Proteomes" id="UP001172386">
    <property type="component" value="Unassembled WGS sequence"/>
</dbReference>
<evidence type="ECO:0000313" key="2">
    <source>
        <dbReference type="Proteomes" id="UP001172386"/>
    </source>
</evidence>
<gene>
    <name evidence="1" type="ORF">H2198_006603</name>
</gene>
<name>A0ACC3A2E8_9EURO</name>
<reference evidence="1" key="1">
    <citation type="submission" date="2022-10" db="EMBL/GenBank/DDBJ databases">
        <title>Culturing micro-colonial fungi from biological soil crusts in the Mojave desert and describing Neophaeococcomyces mojavensis, and introducing the new genera and species Taxawa tesnikishii.</title>
        <authorList>
            <person name="Kurbessoian T."/>
            <person name="Stajich J.E."/>
        </authorList>
    </citation>
    <scope>NUCLEOTIDE SEQUENCE</scope>
    <source>
        <strain evidence="1">JES_112</strain>
    </source>
</reference>
<protein>
    <submittedName>
        <fullName evidence="1">Uncharacterized protein</fullName>
    </submittedName>
</protein>
<comment type="caution">
    <text evidence="1">The sequence shown here is derived from an EMBL/GenBank/DDBJ whole genome shotgun (WGS) entry which is preliminary data.</text>
</comment>
<sequence>MSINSTVYLQITESKSQTINGISKTRSNRRCAFGRAELKSEEIPFKESKWVLYLQAKKSEVSRFSDERLSLRTARSRSQTTIQSDDESNLSHRFFSESIVVGVAGLFTDMAESFLGNSARAADVSGRISKFYYQFVFQAGRSSPIVHKTLTALCGLYERTFASSVSSSPRNPEYIAYYSEAVTDLRYMSRELPPDIVLIISILFANCEYLIGGLCSAIQHLQAGARILNEHTIISDGRLSPDLCDTLRTIFEAFNHDSIRSDSLSSEQHVFDVFGGTQFEDLDQANDSLLLLYSHTFALRRVSSKHPRHITPAIHDFQLWSSSWMNRTSKLEQTLAYDDRPWLHLLHGQHQALDTVIDHMPSSNDGFPQENHQFDDLILCMSSFIDMCPQFASLKPTSERPFLDNIGLILPLFVVTLLCPDLQTCQTALLLLRRLKVQEGVWNSCCAYAVAHFIVNARHKAQLNSGNTTDPFIDALPIATISKVLPLTNDELEVSVRFPQAAVSLLQNETSTTIVGSFCACPTEDFERLSSVMKAGGYQGLVSTQLLDGCSCWGPE</sequence>
<evidence type="ECO:0000313" key="1">
    <source>
        <dbReference type="EMBL" id="KAJ9654306.1"/>
    </source>
</evidence>
<keyword evidence="2" id="KW-1185">Reference proteome</keyword>
<proteinExistence type="predicted"/>